<dbReference type="PROSITE" id="PS00109">
    <property type="entry name" value="PROTEIN_KINASE_TYR"/>
    <property type="match status" value="1"/>
</dbReference>
<dbReference type="Pfam" id="PF07714">
    <property type="entry name" value="PK_Tyr_Ser-Thr"/>
    <property type="match status" value="1"/>
</dbReference>
<dbReference type="Gene3D" id="3.30.200.20">
    <property type="entry name" value="Phosphorylase Kinase, domain 1"/>
    <property type="match status" value="1"/>
</dbReference>
<dbReference type="InterPro" id="IPR056561">
    <property type="entry name" value="NFP_LYK_LysM1"/>
</dbReference>
<dbReference type="Pfam" id="PF13041">
    <property type="entry name" value="PPR_2"/>
    <property type="match status" value="1"/>
</dbReference>
<dbReference type="PANTHER" id="PTHR45927">
    <property type="entry name" value="LYSM-DOMAIN RECEPTOR-LIKE KINASE-RELATED"/>
    <property type="match status" value="1"/>
</dbReference>
<dbReference type="Pfam" id="PF23457">
    <property type="entry name" value="LysM2_NFP"/>
    <property type="match status" value="1"/>
</dbReference>
<comment type="caution">
    <text evidence="6">The sequence shown here is derived from an EMBL/GenBank/DDBJ whole genome shotgun (WGS) entry which is preliminary data.</text>
</comment>
<dbReference type="PROSITE" id="PS51782">
    <property type="entry name" value="LYSM"/>
    <property type="match status" value="1"/>
</dbReference>
<keyword evidence="6" id="KW-0675">Receptor</keyword>
<dbReference type="InterPro" id="IPR000719">
    <property type="entry name" value="Prot_kinase_dom"/>
</dbReference>
<feature type="transmembrane region" description="Helical" evidence="3">
    <location>
        <begin position="438"/>
        <end position="463"/>
    </location>
</feature>
<dbReference type="AlphaFoldDB" id="A0A445M4I9"/>
<dbReference type="SUPFAM" id="SSF56112">
    <property type="entry name" value="Protein kinase-like (PK-like)"/>
    <property type="match status" value="1"/>
</dbReference>
<dbReference type="Gene3D" id="1.10.510.10">
    <property type="entry name" value="Transferase(Phosphotransferase) domain 1"/>
    <property type="match status" value="2"/>
</dbReference>
<evidence type="ECO:0000259" key="4">
    <source>
        <dbReference type="PROSITE" id="PS50011"/>
    </source>
</evidence>
<keyword evidence="3" id="KW-1133">Transmembrane helix</keyword>
<feature type="repeat" description="PPR" evidence="2">
    <location>
        <begin position="81"/>
        <end position="115"/>
    </location>
</feature>
<dbReference type="InterPro" id="IPR008266">
    <property type="entry name" value="Tyr_kinase_AS"/>
</dbReference>
<feature type="domain" description="Protein kinase" evidence="4">
    <location>
        <begin position="477"/>
        <end position="758"/>
    </location>
</feature>
<dbReference type="InterPro" id="IPR011009">
    <property type="entry name" value="Kinase-like_dom_sf"/>
</dbReference>
<dbReference type="InterPro" id="IPR011990">
    <property type="entry name" value="TPR-like_helical_dom_sf"/>
</dbReference>
<dbReference type="GO" id="GO:0004713">
    <property type="term" value="F:protein tyrosine kinase activity"/>
    <property type="evidence" value="ECO:0007669"/>
    <property type="project" value="InterPro"/>
</dbReference>
<keyword evidence="6" id="KW-0418">Kinase</keyword>
<dbReference type="InterPro" id="IPR001245">
    <property type="entry name" value="Ser-Thr/Tyr_kinase_cat_dom"/>
</dbReference>
<evidence type="ECO:0000256" key="3">
    <source>
        <dbReference type="SAM" id="Phobius"/>
    </source>
</evidence>
<dbReference type="GO" id="GO:0005886">
    <property type="term" value="C:plasma membrane"/>
    <property type="evidence" value="ECO:0007669"/>
    <property type="project" value="UniProtKB-ARBA"/>
</dbReference>
<dbReference type="InterPro" id="IPR020635">
    <property type="entry name" value="Tyr_kinase_cat_dom"/>
</dbReference>
<dbReference type="Pfam" id="PF23446">
    <property type="entry name" value="LysM1_NFP_LYK"/>
    <property type="match status" value="1"/>
</dbReference>
<organism evidence="6 7">
    <name type="scientific">Glycine soja</name>
    <name type="common">Wild soybean</name>
    <dbReference type="NCBI Taxonomy" id="3848"/>
    <lineage>
        <taxon>Eukaryota</taxon>
        <taxon>Viridiplantae</taxon>
        <taxon>Streptophyta</taxon>
        <taxon>Embryophyta</taxon>
        <taxon>Tracheophyta</taxon>
        <taxon>Spermatophyta</taxon>
        <taxon>Magnoliopsida</taxon>
        <taxon>eudicotyledons</taxon>
        <taxon>Gunneridae</taxon>
        <taxon>Pentapetalae</taxon>
        <taxon>rosids</taxon>
        <taxon>fabids</taxon>
        <taxon>Fabales</taxon>
        <taxon>Fabaceae</taxon>
        <taxon>Papilionoideae</taxon>
        <taxon>50 kb inversion clade</taxon>
        <taxon>NPAAA clade</taxon>
        <taxon>indigoferoid/millettioid clade</taxon>
        <taxon>Phaseoleae</taxon>
        <taxon>Glycine</taxon>
        <taxon>Glycine subgen. Soja</taxon>
    </lineage>
</organism>
<dbReference type="InterPro" id="IPR059144">
    <property type="entry name" value="NFP_LysM3"/>
</dbReference>
<gene>
    <name evidence="6" type="ORF">D0Y65_001885</name>
</gene>
<keyword evidence="3" id="KW-0812">Transmembrane</keyword>
<dbReference type="NCBIfam" id="TIGR00756">
    <property type="entry name" value="PPR"/>
    <property type="match status" value="2"/>
</dbReference>
<proteinExistence type="predicted"/>
<dbReference type="Pfam" id="PF01535">
    <property type="entry name" value="PPR"/>
    <property type="match status" value="1"/>
</dbReference>
<accession>A0A445M4I9</accession>
<dbReference type="PANTHER" id="PTHR45927:SF2">
    <property type="entry name" value="SERINE_THREONINE RECEPTOR-LIKE KINASE NFP"/>
    <property type="match status" value="1"/>
</dbReference>
<evidence type="ECO:0000256" key="2">
    <source>
        <dbReference type="PROSITE-ProRule" id="PRU00708"/>
    </source>
</evidence>
<evidence type="ECO:0000259" key="5">
    <source>
        <dbReference type="PROSITE" id="PS51782"/>
    </source>
</evidence>
<dbReference type="InterPro" id="IPR002885">
    <property type="entry name" value="PPR_rpt"/>
</dbReference>
<dbReference type="Pfam" id="PF23462">
    <property type="entry name" value="LysM3_NFP"/>
    <property type="match status" value="1"/>
</dbReference>
<dbReference type="EMBL" id="QZWG01000001">
    <property type="protein sequence ID" value="RZC30535.1"/>
    <property type="molecule type" value="Genomic_DNA"/>
</dbReference>
<keyword evidence="3" id="KW-0472">Membrane</keyword>
<dbReference type="SMART" id="SM00219">
    <property type="entry name" value="TyrKc"/>
    <property type="match status" value="1"/>
</dbReference>
<protein>
    <submittedName>
        <fullName evidence="6">Serine/threonine receptor-like kinase NFP</fullName>
    </submittedName>
</protein>
<dbReference type="GO" id="GO:0005524">
    <property type="term" value="F:ATP binding"/>
    <property type="evidence" value="ECO:0007669"/>
    <property type="project" value="InterPro"/>
</dbReference>
<dbReference type="Gene3D" id="1.25.40.10">
    <property type="entry name" value="Tetratricopeptide repeat domain"/>
    <property type="match status" value="1"/>
</dbReference>
<dbReference type="InterPro" id="IPR059143">
    <property type="entry name" value="NFP_LysM2"/>
</dbReference>
<sequence>MEGMRLPFSTIRLIIDFYGISKNADAALKVFNDDRILCGPISNVNLMLLYSSLLRTLTKCGRNSDALDMLDDMILNGICPDIQTFSGLMQYFSQLGDIKTVQKLFAMVRQSGLEPDAYLFKVLIQGYCKSERAALACRLFEDMKNSGLVPDSATKELLVKSLWKEGRRREAAAVEESYEEINTVLPLALQGHVWTVSACWPTSCIDRTGRNINWASKAQSQQTNETNFSCPSDSPPPSCETYVTYIAQSPNFLSLTSISNIFDTSPLSIARASNLEPEDDKLIADQVLLIPVTCGCTGNRSFANISYEINPGDTFYFVATTSYENLTNWRVVMDLNPSLSPNTLPIGIQVVFPLFCKCPSKNQLDKGIKYLITYVWQPSDNVSLVSEKFGASPEDILSENNYGQNFTAANNLPVLIPVTRLPVLAQFPSDVRKGGIRLPVIIGISLGCTLLVVVLAVLLVYVYCLKIKSLNRSASSAETADKLLSGVSGYVSKPTMYETDAIMEATMNLSEKCKIGESVYKANIEGKVLAVKRFKENVTEELKILQKVNHGNLVKLMGVSSDNDGNCFVVYEYAQNGSLDEWLFYKSCSDTSDSRASLTWCQRISIAVDVAMGLQYMHEHAYPRIVHRDIASSNILLDSNFKAKIANFSMARTFTNPTMPKIDVFAFGVVLIELLTGRKAMTTKENGEVVMLWKDIWKIFDQEENREERLKKWMDPKLESYYPIDYALSLASLAVNCTADKSLSRSTIAEIVLSLSLLTQPSPATLERSLTSSGLDVEATQIVTSIAAR</sequence>
<keyword evidence="7" id="KW-1185">Reference proteome</keyword>
<dbReference type="InterPro" id="IPR018392">
    <property type="entry name" value="LysM"/>
</dbReference>
<evidence type="ECO:0000313" key="7">
    <source>
        <dbReference type="Proteomes" id="UP000289340"/>
    </source>
</evidence>
<evidence type="ECO:0000313" key="6">
    <source>
        <dbReference type="EMBL" id="RZC30535.1"/>
    </source>
</evidence>
<name>A0A445M4I9_GLYSO</name>
<keyword evidence="1" id="KW-0677">Repeat</keyword>
<reference evidence="6 7" key="1">
    <citation type="submission" date="2018-09" db="EMBL/GenBank/DDBJ databases">
        <title>A high-quality reference genome of wild soybean provides a powerful tool to mine soybean genomes.</title>
        <authorList>
            <person name="Xie M."/>
            <person name="Chung C.Y.L."/>
            <person name="Li M.-W."/>
            <person name="Wong F.-L."/>
            <person name="Chan T.-F."/>
            <person name="Lam H.-M."/>
        </authorList>
    </citation>
    <scope>NUCLEOTIDE SEQUENCE [LARGE SCALE GENOMIC DNA]</scope>
    <source>
        <strain evidence="7">cv. W05</strain>
        <tissue evidence="6">Hypocotyl of etiolated seedlings</tissue>
    </source>
</reference>
<dbReference type="PROSITE" id="PS50011">
    <property type="entry name" value="PROTEIN_KINASE_DOM"/>
    <property type="match status" value="1"/>
</dbReference>
<feature type="domain" description="LysM" evidence="5">
    <location>
        <begin position="243"/>
        <end position="290"/>
    </location>
</feature>
<dbReference type="PROSITE" id="PS51375">
    <property type="entry name" value="PPR"/>
    <property type="match status" value="3"/>
</dbReference>
<feature type="repeat" description="PPR" evidence="2">
    <location>
        <begin position="46"/>
        <end position="80"/>
    </location>
</feature>
<keyword evidence="6" id="KW-0808">Transferase</keyword>
<dbReference type="Proteomes" id="UP000289340">
    <property type="component" value="Chromosome 1"/>
</dbReference>
<dbReference type="InterPro" id="IPR052611">
    <property type="entry name" value="Plant_RLK_LysM"/>
</dbReference>
<feature type="repeat" description="PPR" evidence="2">
    <location>
        <begin position="116"/>
        <end position="150"/>
    </location>
</feature>
<evidence type="ECO:0000256" key="1">
    <source>
        <dbReference type="ARBA" id="ARBA00022737"/>
    </source>
</evidence>